<evidence type="ECO:0000256" key="1">
    <source>
        <dbReference type="SAM" id="Coils"/>
    </source>
</evidence>
<evidence type="ECO:0008006" key="3">
    <source>
        <dbReference type="Google" id="ProtNLM"/>
    </source>
</evidence>
<gene>
    <name evidence="2" type="ORF">MNBD_GAMMA12-2659</name>
</gene>
<dbReference type="InterPro" id="IPR023614">
    <property type="entry name" value="Porin_dom_sf"/>
</dbReference>
<dbReference type="SUPFAM" id="SSF56935">
    <property type="entry name" value="Porins"/>
    <property type="match status" value="1"/>
</dbReference>
<dbReference type="EMBL" id="UOFL01000096">
    <property type="protein sequence ID" value="VAW75991.1"/>
    <property type="molecule type" value="Genomic_DNA"/>
</dbReference>
<accession>A0A3B0Y8Q2</accession>
<organism evidence="2">
    <name type="scientific">hydrothermal vent metagenome</name>
    <dbReference type="NCBI Taxonomy" id="652676"/>
    <lineage>
        <taxon>unclassified sequences</taxon>
        <taxon>metagenomes</taxon>
        <taxon>ecological metagenomes</taxon>
    </lineage>
</organism>
<evidence type="ECO:0000313" key="2">
    <source>
        <dbReference type="EMBL" id="VAW75991.1"/>
    </source>
</evidence>
<name>A0A3B0Y8Q2_9ZZZZ</name>
<reference evidence="2" key="1">
    <citation type="submission" date="2018-06" db="EMBL/GenBank/DDBJ databases">
        <authorList>
            <person name="Zhirakovskaya E."/>
        </authorList>
    </citation>
    <scope>NUCLEOTIDE SEQUENCE</scope>
</reference>
<dbReference type="Gene3D" id="2.40.160.10">
    <property type="entry name" value="Porin"/>
    <property type="match status" value="1"/>
</dbReference>
<protein>
    <recommendedName>
        <fullName evidence="3">Phosphate-selective porin O and P</fullName>
    </recommendedName>
</protein>
<sequence>MKSITRAVICSVALVFIFPVTSLADKQYEQLKKKIDLLEKQLKEVRKILKKQVAKVKKVDKKISAPRSKFRPANQQVITRREARQLEQKVNAISGWKKSNTKIHMAGYADVGYSDKVNSTGSFTVGTFSPIFHFQYKDLVMLEAEIEFELGANGETETSLDYMTIDWFVSDYAAVVVGKFLSPIGQFRQNLHPSWINKLPSAPPGFGHDGAAPVSDTGLQLRGGFPIGRFRTNYAIYTGNGPELTTEWNGADFELDGINAEGKGADRDGEKVLGGRFAILPFKRFEIGVSFLSGKATVTTIEDEAGTAPSLSNEQARDYKVYGFDLAWKVKSFGFRSEYVKSTVGNTLSGVSASAGGTWKTWYTQMSYRIPGTKYEIINRYTNFQTPLPAQDQKQWAIGFNYLLANNFVAKIAFESNDGQTGAVTDDDRWLIQIAYGF</sequence>
<keyword evidence="1" id="KW-0175">Coiled coil</keyword>
<proteinExistence type="predicted"/>
<dbReference type="AlphaFoldDB" id="A0A3B0Y8Q2"/>
<feature type="coiled-coil region" evidence="1">
    <location>
        <begin position="21"/>
        <end position="55"/>
    </location>
</feature>